<evidence type="ECO:0000259" key="1">
    <source>
        <dbReference type="Pfam" id="PF01494"/>
    </source>
</evidence>
<reference evidence="2" key="1">
    <citation type="journal article" date="2021" name="Microb. Physiol.">
        <title>Proteogenomic Insights into the Physiology of Marine, Sulfate-Reducing, Filamentous Desulfonema limicola and Desulfonema magnum.</title>
        <authorList>
            <person name="Schnaars V."/>
            <person name="Wohlbrand L."/>
            <person name="Scheve S."/>
            <person name="Hinrichs C."/>
            <person name="Reinhardt R."/>
            <person name="Rabus R."/>
        </authorList>
    </citation>
    <scope>NUCLEOTIDE SEQUENCE</scope>
    <source>
        <strain evidence="2">4be13</strain>
    </source>
</reference>
<dbReference type="Proteomes" id="UP000663722">
    <property type="component" value="Chromosome"/>
</dbReference>
<dbReference type="GO" id="GO:0071949">
    <property type="term" value="F:FAD binding"/>
    <property type="evidence" value="ECO:0007669"/>
    <property type="project" value="InterPro"/>
</dbReference>
<sequence>MLEHKVIVIGSGPGGSACAKVLKEEAIDVLVVEKAKLPRHKTCSGVLFGQTQVLLKKYFGTLPPKEVCCKPEVIKASDILEWHKDGSFSGYVWELAKDGEEFPRAYQNIWRNKFDHWLLKESGADYRDNCRFRGYTSENNKMKVEVSLPDGGTEELLCSYLVGADGSNSRVRTLLAPEGDEQSKECVAYYGYHRFEDPGDLKDGHWYVFMEPDLGDIIACVHHKDDMLAMSVGGFKGCDLKRYIKNFEQFLAEKFNIVFKDKQREEGCVLKIAPPYFGRDNVLLVGDAAGLMYLNGEGISAAIDSGYRAGRAIAGGIKNGSDPVASYTENVADIVTHMQLCMENLHFVVPK</sequence>
<keyword evidence="3" id="KW-1185">Reference proteome</keyword>
<evidence type="ECO:0000313" key="3">
    <source>
        <dbReference type="Proteomes" id="UP000663722"/>
    </source>
</evidence>
<organism evidence="2 3">
    <name type="scientific">Desulfonema magnum</name>
    <dbReference type="NCBI Taxonomy" id="45655"/>
    <lineage>
        <taxon>Bacteria</taxon>
        <taxon>Pseudomonadati</taxon>
        <taxon>Thermodesulfobacteriota</taxon>
        <taxon>Desulfobacteria</taxon>
        <taxon>Desulfobacterales</taxon>
        <taxon>Desulfococcaceae</taxon>
        <taxon>Desulfonema</taxon>
    </lineage>
</organism>
<dbReference type="RefSeq" id="WP_207682364.1">
    <property type="nucleotide sequence ID" value="NZ_CP061800.1"/>
</dbReference>
<dbReference type="InterPro" id="IPR050407">
    <property type="entry name" value="Geranylgeranyl_reductase"/>
</dbReference>
<dbReference type="EMBL" id="CP061800">
    <property type="protein sequence ID" value="QTA86972.1"/>
    <property type="molecule type" value="Genomic_DNA"/>
</dbReference>
<dbReference type="PRINTS" id="PR00420">
    <property type="entry name" value="RNGMNOXGNASE"/>
</dbReference>
<dbReference type="InterPro" id="IPR002938">
    <property type="entry name" value="FAD-bd"/>
</dbReference>
<dbReference type="SUPFAM" id="SSF51905">
    <property type="entry name" value="FAD/NAD(P)-binding domain"/>
    <property type="match status" value="1"/>
</dbReference>
<dbReference type="Pfam" id="PF01494">
    <property type="entry name" value="FAD_binding_3"/>
    <property type="match status" value="1"/>
</dbReference>
<dbReference type="KEGG" id="dmm:dnm_029990"/>
<dbReference type="PANTHER" id="PTHR42685:SF22">
    <property type="entry name" value="CONDITIONED MEDIUM FACTOR RECEPTOR 1"/>
    <property type="match status" value="1"/>
</dbReference>
<proteinExistence type="predicted"/>
<gene>
    <name evidence="2" type="ORF">dnm_029990</name>
</gene>
<name>A0A975BKI4_9BACT</name>
<dbReference type="AlphaFoldDB" id="A0A975BKI4"/>
<dbReference type="PANTHER" id="PTHR42685">
    <property type="entry name" value="GERANYLGERANYL DIPHOSPHATE REDUCTASE"/>
    <property type="match status" value="1"/>
</dbReference>
<dbReference type="Gene3D" id="3.50.50.60">
    <property type="entry name" value="FAD/NAD(P)-binding domain"/>
    <property type="match status" value="1"/>
</dbReference>
<accession>A0A975BKI4</accession>
<dbReference type="PROSITE" id="PS51257">
    <property type="entry name" value="PROKAR_LIPOPROTEIN"/>
    <property type="match status" value="1"/>
</dbReference>
<evidence type="ECO:0000313" key="2">
    <source>
        <dbReference type="EMBL" id="QTA86972.1"/>
    </source>
</evidence>
<dbReference type="InterPro" id="IPR036188">
    <property type="entry name" value="FAD/NAD-bd_sf"/>
</dbReference>
<protein>
    <submittedName>
        <fullName evidence="2">FAD-binding domain-containing protein</fullName>
    </submittedName>
</protein>
<feature type="domain" description="FAD-binding" evidence="1">
    <location>
        <begin position="120"/>
        <end position="176"/>
    </location>
</feature>